<dbReference type="InterPro" id="IPR032402">
    <property type="entry name" value="AbLIM_anchor"/>
</dbReference>
<dbReference type="GO" id="GO:0030032">
    <property type="term" value="P:lamellipodium assembly"/>
    <property type="evidence" value="ECO:0007669"/>
    <property type="project" value="TreeGrafter"/>
</dbReference>
<dbReference type="Pfam" id="PF16182">
    <property type="entry name" value="AbLIM_anchor"/>
    <property type="match status" value="1"/>
</dbReference>
<dbReference type="FunFam" id="2.10.110.10:FF:000004">
    <property type="entry name" value="actin-binding LIM protein 1 isoform X1"/>
    <property type="match status" value="1"/>
</dbReference>
<evidence type="ECO:0000256" key="4">
    <source>
        <dbReference type="ARBA" id="ARBA00022723"/>
    </source>
</evidence>
<dbReference type="PANTHER" id="PTHR24213:SF0">
    <property type="entry name" value="ACTIN-BINDING LIM PROTEIN 3"/>
    <property type="match status" value="1"/>
</dbReference>
<dbReference type="PROSITE" id="PS51089">
    <property type="entry name" value="HP"/>
    <property type="match status" value="1"/>
</dbReference>
<organism evidence="12 13">
    <name type="scientific">Ictalurus punctatus</name>
    <name type="common">Channel catfish</name>
    <name type="synonym">Silurus punctatus</name>
    <dbReference type="NCBI Taxonomy" id="7998"/>
    <lineage>
        <taxon>Eukaryota</taxon>
        <taxon>Metazoa</taxon>
        <taxon>Chordata</taxon>
        <taxon>Craniata</taxon>
        <taxon>Vertebrata</taxon>
        <taxon>Euteleostomi</taxon>
        <taxon>Actinopterygii</taxon>
        <taxon>Neopterygii</taxon>
        <taxon>Teleostei</taxon>
        <taxon>Ostariophysi</taxon>
        <taxon>Siluriformes</taxon>
        <taxon>Ictaluridae</taxon>
        <taxon>Ictalurus</taxon>
    </lineage>
</organism>
<keyword evidence="5" id="KW-0677">Repeat</keyword>
<evidence type="ECO:0000256" key="2">
    <source>
        <dbReference type="ARBA" id="ARBA00022490"/>
    </source>
</evidence>
<feature type="domain" description="HP" evidence="11">
    <location>
        <begin position="631"/>
        <end position="699"/>
    </location>
</feature>
<proteinExistence type="predicted"/>
<dbReference type="SMART" id="SM00153">
    <property type="entry name" value="VHP"/>
    <property type="match status" value="1"/>
</dbReference>
<feature type="region of interest" description="Disordered" evidence="9">
    <location>
        <begin position="551"/>
        <end position="574"/>
    </location>
</feature>
<evidence type="ECO:0000313" key="13">
    <source>
        <dbReference type="RefSeq" id="XP_017330599.1"/>
    </source>
</evidence>
<dbReference type="Pfam" id="PF00412">
    <property type="entry name" value="LIM"/>
    <property type="match status" value="4"/>
</dbReference>
<keyword evidence="3" id="KW-0597">Phosphoprotein</keyword>
<dbReference type="RefSeq" id="XP_017330599.1">
    <property type="nucleotide sequence ID" value="XM_017475110.3"/>
</dbReference>
<dbReference type="GeneID" id="108269309"/>
<dbReference type="GO" id="GO:0051015">
    <property type="term" value="F:actin filament binding"/>
    <property type="evidence" value="ECO:0007669"/>
    <property type="project" value="TreeGrafter"/>
</dbReference>
<sequence length="699" mass="79536">MKGSNSHSAQLFIQAVPHQQSCYGSEPSPGPIRCFRCREVCKGEVVRVQSIHFHVKCFTCQVCGCNLARSGFFQKKGEYICTADYQHLYGTKCDSCGDFITGEVVSALGHTYHPKCFVCSVCRKPFPIGDRVTFSGKECVCQQCSHKLVASNEPIKIHGPSHCAGCKEEIKQGQSLLALEKQWHVSCFKCQTCGILLTGEYISKDGIPYCESDYHTQFGIKCETCNRYISGRVLEAGGKHYHPTCARCARCQLMFTEGEEMYLTGSEVWHPACKQAARAARKLRVRRLSETSISPPESSISSPSRVICARVENEILEYKDLAALPKVKAIYDLQRPEFLSYEPYYRFYSDDRLERLSFGESLGTLSPYSQDMYDSVDLRQRRSSSPGYIDSPTYSRQSMSPVLPHSPQHYYRYGTESGRSSPYYPQLEARSSTPTTNQAPKHFHVPATGDPNIYRKPPIYKRHDNHNAATKSKTSEDILHSSRFSTTYSPEHYQHTQSNYFQSPGSPKSLRIPRRRFSSGGEEGGWNYGLQRIQSGIGRMILKEEMKARSGSYDNDPWGSTRNSRAGSKETLHNTSYNNTINGSSKALYPAENEYISKSASLPGYGRNGLHRQQNTDYFQYDSGNEVNWGIREYKVYPYEALIVTTRGRNRLPKDVDRARLERHLSPEEFYQVFGMTMAEFDRLALWKRNEMKKQARLF</sequence>
<dbReference type="PROSITE" id="PS50023">
    <property type="entry name" value="LIM_DOMAIN_2"/>
    <property type="match status" value="3"/>
</dbReference>
<dbReference type="CDD" id="cd09329">
    <property type="entry name" value="LIM3_abLIM"/>
    <property type="match status" value="1"/>
</dbReference>
<dbReference type="InterPro" id="IPR001781">
    <property type="entry name" value="Znf_LIM"/>
</dbReference>
<comment type="subcellular location">
    <subcellularLocation>
        <location evidence="1">Cytoplasm</location>
    </subcellularLocation>
</comment>
<dbReference type="FunFam" id="2.10.110.10:FF:000007">
    <property type="entry name" value="actin-binding LIM protein 1 isoform X1"/>
    <property type="match status" value="1"/>
</dbReference>
<evidence type="ECO:0000256" key="3">
    <source>
        <dbReference type="ARBA" id="ARBA00022553"/>
    </source>
</evidence>
<reference evidence="12" key="1">
    <citation type="journal article" date="2016" name="Nat. Commun.">
        <title>The channel catfish genome sequence provides insights into the evolution of scale formation in teleosts.</title>
        <authorList>
            <person name="Liu Z."/>
            <person name="Liu S."/>
            <person name="Yao J."/>
            <person name="Bao L."/>
            <person name="Zhang J."/>
            <person name="Li Y."/>
            <person name="Jiang C."/>
            <person name="Sun L."/>
            <person name="Wang R."/>
            <person name="Zhang Y."/>
            <person name="Zhou T."/>
            <person name="Zeng Q."/>
            <person name="Fu Q."/>
            <person name="Gao S."/>
            <person name="Li N."/>
            <person name="Koren S."/>
            <person name="Jiang Y."/>
            <person name="Zimin A."/>
            <person name="Xu P."/>
            <person name="Phillippy A.M."/>
            <person name="Geng X."/>
            <person name="Song L."/>
            <person name="Sun F."/>
            <person name="Li C."/>
            <person name="Wang X."/>
            <person name="Chen A."/>
            <person name="Jin Y."/>
            <person name="Yuan Z."/>
            <person name="Yang Y."/>
            <person name="Tan S."/>
            <person name="Peatman E."/>
            <person name="Lu J."/>
            <person name="Qin Z."/>
            <person name="Dunham R."/>
            <person name="Li Z."/>
            <person name="Sonstegard T."/>
            <person name="Feng J."/>
            <person name="Danzmann R.G."/>
            <person name="Schroeder S."/>
            <person name="Scheffler B."/>
            <person name="Duke M.V."/>
            <person name="Ballard L."/>
            <person name="Kucuktas H."/>
            <person name="Kaltenboeck L."/>
            <person name="Liu H."/>
            <person name="Armbruster J."/>
            <person name="Xie Y."/>
            <person name="Kirby M.L."/>
            <person name="Tian Y."/>
            <person name="Flanagan M.E."/>
            <person name="Mu W."/>
            <person name="Waldbieser G.C."/>
        </authorList>
    </citation>
    <scope>NUCLEOTIDE SEQUENCE [LARGE SCALE GENOMIC DNA]</scope>
    <source>
        <strain evidence="12">SDA103</strain>
    </source>
</reference>
<dbReference type="GO" id="GO:0060271">
    <property type="term" value="P:cilium assembly"/>
    <property type="evidence" value="ECO:0007669"/>
    <property type="project" value="TreeGrafter"/>
</dbReference>
<feature type="domain" description="LIM zinc-binding" evidence="10">
    <location>
        <begin position="91"/>
        <end position="151"/>
    </location>
</feature>
<keyword evidence="4 8" id="KW-0479">Metal-binding</keyword>
<feature type="domain" description="LIM zinc-binding" evidence="10">
    <location>
        <begin position="161"/>
        <end position="220"/>
    </location>
</feature>
<reference evidence="13" key="2">
    <citation type="submission" date="2025-08" db="UniProtKB">
        <authorList>
            <consortium name="RefSeq"/>
        </authorList>
    </citation>
    <scope>IDENTIFICATION</scope>
    <source>
        <tissue evidence="13">Blood</tissue>
    </source>
</reference>
<evidence type="ECO:0000259" key="10">
    <source>
        <dbReference type="PROSITE" id="PS50023"/>
    </source>
</evidence>
<evidence type="ECO:0000256" key="5">
    <source>
        <dbReference type="ARBA" id="ARBA00022737"/>
    </source>
</evidence>
<dbReference type="CDD" id="cd09330">
    <property type="entry name" value="LIM4_abLIM"/>
    <property type="match status" value="1"/>
</dbReference>
<protein>
    <submittedName>
        <fullName evidence="13">Actin-binding LIM protein 3</fullName>
    </submittedName>
</protein>
<dbReference type="FunFam" id="2.10.110.10:FF:000003">
    <property type="entry name" value="actin-binding LIM protein 1 isoform X1"/>
    <property type="match status" value="1"/>
</dbReference>
<accession>A0A2D0RJ94</accession>
<feature type="region of interest" description="Disordered" evidence="9">
    <location>
        <begin position="380"/>
        <end position="478"/>
    </location>
</feature>
<dbReference type="InterPro" id="IPR036886">
    <property type="entry name" value="Villin_headpiece_dom_sf"/>
</dbReference>
<evidence type="ECO:0000256" key="6">
    <source>
        <dbReference type="ARBA" id="ARBA00022833"/>
    </source>
</evidence>
<dbReference type="Proteomes" id="UP000221080">
    <property type="component" value="Chromosome 8"/>
</dbReference>
<dbReference type="GO" id="GO:0005737">
    <property type="term" value="C:cytoplasm"/>
    <property type="evidence" value="ECO:0007669"/>
    <property type="project" value="UniProtKB-SubCell"/>
</dbReference>
<dbReference type="OrthoDB" id="1746725at2759"/>
<dbReference type="FunFam" id="1.10.950.10:FF:000001">
    <property type="entry name" value="actin-binding LIM protein 1 isoform X2"/>
    <property type="match status" value="1"/>
</dbReference>
<dbReference type="GO" id="GO:0046872">
    <property type="term" value="F:metal ion binding"/>
    <property type="evidence" value="ECO:0007669"/>
    <property type="project" value="UniProtKB-KW"/>
</dbReference>
<dbReference type="SMART" id="SM00132">
    <property type="entry name" value="LIM"/>
    <property type="match status" value="4"/>
</dbReference>
<dbReference type="CDD" id="cd09328">
    <property type="entry name" value="LIM2_abLIM"/>
    <property type="match status" value="1"/>
</dbReference>
<evidence type="ECO:0000256" key="9">
    <source>
        <dbReference type="SAM" id="MobiDB-lite"/>
    </source>
</evidence>
<dbReference type="GO" id="GO:0001725">
    <property type="term" value="C:stress fiber"/>
    <property type="evidence" value="ECO:0007669"/>
    <property type="project" value="TreeGrafter"/>
</dbReference>
<gene>
    <name evidence="13" type="primary">ablim3</name>
</gene>
<keyword evidence="7 8" id="KW-0440">LIM domain</keyword>
<evidence type="ECO:0000256" key="8">
    <source>
        <dbReference type="PROSITE-ProRule" id="PRU00125"/>
    </source>
</evidence>
<evidence type="ECO:0000313" key="12">
    <source>
        <dbReference type="Proteomes" id="UP000221080"/>
    </source>
</evidence>
<keyword evidence="12" id="KW-1185">Reference proteome</keyword>
<dbReference type="SUPFAM" id="SSF47050">
    <property type="entry name" value="VHP, Villin headpiece domain"/>
    <property type="match status" value="1"/>
</dbReference>
<keyword evidence="6 8" id="KW-0862">Zinc</keyword>
<dbReference type="KEGG" id="ipu:108269309"/>
<dbReference type="Gene3D" id="1.10.950.10">
    <property type="entry name" value="Villin headpiece domain"/>
    <property type="match status" value="1"/>
</dbReference>
<dbReference type="Pfam" id="PF02209">
    <property type="entry name" value="VHP"/>
    <property type="match status" value="1"/>
</dbReference>
<dbReference type="PROSITE" id="PS00478">
    <property type="entry name" value="LIM_DOMAIN_1"/>
    <property type="match status" value="3"/>
</dbReference>
<dbReference type="InterPro" id="IPR003128">
    <property type="entry name" value="Villin_headpiece"/>
</dbReference>
<evidence type="ECO:0000256" key="7">
    <source>
        <dbReference type="ARBA" id="ARBA00023038"/>
    </source>
</evidence>
<evidence type="ECO:0000256" key="1">
    <source>
        <dbReference type="ARBA" id="ARBA00004496"/>
    </source>
</evidence>
<dbReference type="AlphaFoldDB" id="A0A2D0RJ94"/>
<keyword evidence="2" id="KW-0963">Cytoplasm</keyword>
<dbReference type="Gene3D" id="2.10.110.10">
    <property type="entry name" value="Cysteine Rich Protein"/>
    <property type="match status" value="4"/>
</dbReference>
<dbReference type="PANTHER" id="PTHR24213">
    <property type="entry name" value="ACTIN-BINDING LIM PROTEIN"/>
    <property type="match status" value="1"/>
</dbReference>
<dbReference type="FunFam" id="2.10.110.10:FF:000024">
    <property type="entry name" value="actin-binding LIM protein 1 isoform X1"/>
    <property type="match status" value="1"/>
</dbReference>
<feature type="domain" description="LIM zinc-binding" evidence="10">
    <location>
        <begin position="32"/>
        <end position="90"/>
    </location>
</feature>
<dbReference type="SUPFAM" id="SSF57716">
    <property type="entry name" value="Glucocorticoid receptor-like (DNA-binding domain)"/>
    <property type="match status" value="5"/>
</dbReference>
<dbReference type="CDD" id="cd09327">
    <property type="entry name" value="LIM1_abLIM"/>
    <property type="match status" value="1"/>
</dbReference>
<feature type="compositionally biased region" description="Polar residues" evidence="9">
    <location>
        <begin position="429"/>
        <end position="439"/>
    </location>
</feature>
<dbReference type="CTD" id="22885"/>
<dbReference type="GO" id="GO:0007010">
    <property type="term" value="P:cytoskeleton organization"/>
    <property type="evidence" value="ECO:0007669"/>
    <property type="project" value="InterPro"/>
</dbReference>
<evidence type="ECO:0000259" key="11">
    <source>
        <dbReference type="PROSITE" id="PS51089"/>
    </source>
</evidence>
<dbReference type="InterPro" id="IPR051618">
    <property type="entry name" value="Actin-binding_LIM"/>
</dbReference>
<name>A0A2D0RJ94_ICTPU</name>